<comment type="similarity">
    <text evidence="2">In the C-terminal section; belongs to the transpeptidase family.</text>
</comment>
<keyword evidence="17" id="KW-1185">Reference proteome</keyword>
<feature type="region of interest" description="Disordered" evidence="12">
    <location>
        <begin position="655"/>
        <end position="674"/>
    </location>
</feature>
<evidence type="ECO:0000256" key="10">
    <source>
        <dbReference type="ARBA" id="ARBA00044770"/>
    </source>
</evidence>
<keyword evidence="9" id="KW-0511">Multifunctional enzyme</keyword>
<evidence type="ECO:0000259" key="15">
    <source>
        <dbReference type="Pfam" id="PF06832"/>
    </source>
</evidence>
<evidence type="ECO:0000256" key="8">
    <source>
        <dbReference type="ARBA" id="ARBA00022801"/>
    </source>
</evidence>
<evidence type="ECO:0000256" key="9">
    <source>
        <dbReference type="ARBA" id="ARBA00023268"/>
    </source>
</evidence>
<dbReference type="InterPro" id="IPR036950">
    <property type="entry name" value="PBP_transglycosylase"/>
</dbReference>
<evidence type="ECO:0000256" key="3">
    <source>
        <dbReference type="ARBA" id="ARBA00007739"/>
    </source>
</evidence>
<dbReference type="InterPro" id="IPR050396">
    <property type="entry name" value="Glycosyltr_51/Transpeptidase"/>
</dbReference>
<accession>A0ABT5YNQ3</accession>
<keyword evidence="4" id="KW-0121">Carboxypeptidase</keyword>
<dbReference type="InterPro" id="IPR001460">
    <property type="entry name" value="PCN-bd_Tpept"/>
</dbReference>
<evidence type="ECO:0000256" key="5">
    <source>
        <dbReference type="ARBA" id="ARBA00022670"/>
    </source>
</evidence>
<keyword evidence="8" id="KW-0378">Hydrolase</keyword>
<feature type="domain" description="Penicillin-binding C-terminal" evidence="15">
    <location>
        <begin position="610"/>
        <end position="695"/>
    </location>
</feature>
<feature type="domain" description="Glycosyl transferase family 51" evidence="14">
    <location>
        <begin position="67"/>
        <end position="234"/>
    </location>
</feature>
<name>A0ABT5YNQ3_9PROT</name>
<dbReference type="InterPro" id="IPR009647">
    <property type="entry name" value="PBP_C"/>
</dbReference>
<evidence type="ECO:0000259" key="14">
    <source>
        <dbReference type="Pfam" id="PF00912"/>
    </source>
</evidence>
<dbReference type="SUPFAM" id="SSF53955">
    <property type="entry name" value="Lysozyme-like"/>
    <property type="match status" value="1"/>
</dbReference>
<proteinExistence type="inferred from homology"/>
<evidence type="ECO:0000256" key="7">
    <source>
        <dbReference type="ARBA" id="ARBA00022679"/>
    </source>
</evidence>
<comment type="catalytic activity">
    <reaction evidence="11">
        <text>[GlcNAc-(1-&gt;4)-Mur2Ac(oyl-L-Ala-gamma-D-Glu-L-Lys-D-Ala-D-Ala)](n)-di-trans,octa-cis-undecaprenyl diphosphate + beta-D-GlcNAc-(1-&gt;4)-Mur2Ac(oyl-L-Ala-gamma-D-Glu-L-Lys-D-Ala-D-Ala)-di-trans,octa-cis-undecaprenyl diphosphate = [GlcNAc-(1-&gt;4)-Mur2Ac(oyl-L-Ala-gamma-D-Glu-L-Lys-D-Ala-D-Ala)](n+1)-di-trans,octa-cis-undecaprenyl diphosphate + di-trans,octa-cis-undecaprenyl diphosphate + H(+)</text>
        <dbReference type="Rhea" id="RHEA:23708"/>
        <dbReference type="Rhea" id="RHEA-COMP:9602"/>
        <dbReference type="Rhea" id="RHEA-COMP:9603"/>
        <dbReference type="ChEBI" id="CHEBI:15378"/>
        <dbReference type="ChEBI" id="CHEBI:58405"/>
        <dbReference type="ChEBI" id="CHEBI:60033"/>
        <dbReference type="ChEBI" id="CHEBI:78435"/>
        <dbReference type="EC" id="2.4.99.28"/>
    </reaction>
</comment>
<comment type="caution">
    <text evidence="16">The sequence shown here is derived from an EMBL/GenBank/DDBJ whole genome shotgun (WGS) entry which is preliminary data.</text>
</comment>
<dbReference type="PROSITE" id="PS51318">
    <property type="entry name" value="TAT"/>
    <property type="match status" value="1"/>
</dbReference>
<evidence type="ECO:0000313" key="17">
    <source>
        <dbReference type="Proteomes" id="UP001215503"/>
    </source>
</evidence>
<dbReference type="Proteomes" id="UP001215503">
    <property type="component" value="Unassembled WGS sequence"/>
</dbReference>
<dbReference type="Pfam" id="PF00912">
    <property type="entry name" value="Transgly"/>
    <property type="match status" value="1"/>
</dbReference>
<comment type="pathway">
    <text evidence="1">Cell wall biogenesis; peptidoglycan biosynthesis.</text>
</comment>
<evidence type="ECO:0000259" key="13">
    <source>
        <dbReference type="Pfam" id="PF00905"/>
    </source>
</evidence>
<keyword evidence="5" id="KW-0645">Protease</keyword>
<keyword evidence="7" id="KW-0808">Transferase</keyword>
<dbReference type="InterPro" id="IPR006311">
    <property type="entry name" value="TAT_signal"/>
</dbReference>
<reference evidence="16 17" key="1">
    <citation type="submission" date="2023-03" db="EMBL/GenBank/DDBJ databases">
        <title>Fodinicurvata sp. CAU 1616 isolated from sea sendiment.</title>
        <authorList>
            <person name="Kim W."/>
        </authorList>
    </citation>
    <scope>NUCLEOTIDE SEQUENCE [LARGE SCALE GENOMIC DNA]</scope>
    <source>
        <strain evidence="16 17">CAU 1616</strain>
    </source>
</reference>
<evidence type="ECO:0000256" key="11">
    <source>
        <dbReference type="ARBA" id="ARBA00049902"/>
    </source>
</evidence>
<dbReference type="Pfam" id="PF00905">
    <property type="entry name" value="Transpeptidase"/>
    <property type="match status" value="1"/>
</dbReference>
<evidence type="ECO:0000256" key="6">
    <source>
        <dbReference type="ARBA" id="ARBA00022676"/>
    </source>
</evidence>
<dbReference type="Gene3D" id="1.10.3810.10">
    <property type="entry name" value="Biosynthetic peptidoglycan transglycosylase-like"/>
    <property type="match status" value="1"/>
</dbReference>
<organism evidence="16 17">
    <name type="scientific">Aquibaculum arenosum</name>
    <dbReference type="NCBI Taxonomy" id="3032591"/>
    <lineage>
        <taxon>Bacteria</taxon>
        <taxon>Pseudomonadati</taxon>
        <taxon>Pseudomonadota</taxon>
        <taxon>Alphaproteobacteria</taxon>
        <taxon>Rhodospirillales</taxon>
        <taxon>Rhodovibrionaceae</taxon>
        <taxon>Aquibaculum</taxon>
    </lineage>
</organism>
<dbReference type="EC" id="2.4.99.28" evidence="10"/>
<comment type="similarity">
    <text evidence="3">In the N-terminal section; belongs to the glycosyltransferase 51 family.</text>
</comment>
<evidence type="ECO:0000256" key="2">
    <source>
        <dbReference type="ARBA" id="ARBA00007090"/>
    </source>
</evidence>
<evidence type="ECO:0000313" key="16">
    <source>
        <dbReference type="EMBL" id="MDF2096601.1"/>
    </source>
</evidence>
<dbReference type="SUPFAM" id="SSF56601">
    <property type="entry name" value="beta-lactamase/transpeptidase-like"/>
    <property type="match status" value="1"/>
</dbReference>
<dbReference type="InterPro" id="IPR023346">
    <property type="entry name" value="Lysozyme-like_dom_sf"/>
</dbReference>
<dbReference type="InterPro" id="IPR011815">
    <property type="entry name" value="PBP_1c"/>
</dbReference>
<evidence type="ECO:0000256" key="1">
    <source>
        <dbReference type="ARBA" id="ARBA00004752"/>
    </source>
</evidence>
<dbReference type="Gene3D" id="3.40.710.10">
    <property type="entry name" value="DD-peptidase/beta-lactamase superfamily"/>
    <property type="match status" value="1"/>
</dbReference>
<evidence type="ECO:0000256" key="12">
    <source>
        <dbReference type="SAM" id="MobiDB-lite"/>
    </source>
</evidence>
<dbReference type="EMBL" id="JARHUD010000006">
    <property type="protein sequence ID" value="MDF2096601.1"/>
    <property type="molecule type" value="Genomic_DNA"/>
</dbReference>
<dbReference type="PANTHER" id="PTHR32282">
    <property type="entry name" value="BINDING PROTEIN TRANSPEPTIDASE, PUTATIVE-RELATED"/>
    <property type="match status" value="1"/>
</dbReference>
<dbReference type="RefSeq" id="WP_275823191.1">
    <property type="nucleotide sequence ID" value="NZ_JARHUD010000006.1"/>
</dbReference>
<dbReference type="NCBIfam" id="TIGR02073">
    <property type="entry name" value="PBP_1c"/>
    <property type="match status" value="1"/>
</dbReference>
<evidence type="ECO:0000256" key="4">
    <source>
        <dbReference type="ARBA" id="ARBA00022645"/>
    </source>
</evidence>
<keyword evidence="6" id="KW-0328">Glycosyltransferase</keyword>
<dbReference type="InterPro" id="IPR001264">
    <property type="entry name" value="Glyco_trans_51"/>
</dbReference>
<feature type="domain" description="Penicillin-binding protein transpeptidase" evidence="13">
    <location>
        <begin position="311"/>
        <end position="532"/>
    </location>
</feature>
<dbReference type="InterPro" id="IPR012338">
    <property type="entry name" value="Beta-lactam/transpept-like"/>
</dbReference>
<gene>
    <name evidence="16" type="primary">pbpC</name>
    <name evidence="16" type="ORF">P2G67_11490</name>
</gene>
<dbReference type="Pfam" id="PF06832">
    <property type="entry name" value="BiPBP_C"/>
    <property type="match status" value="1"/>
</dbReference>
<sequence>MTRRFRRAVLGAVAAIVIAVAAPIALALLFLFNEAGDAAVERARAVEVSRQVLDRSGTLLRPFPLTDGRWRLPVALEEVDPRFVEMLVAYEDSRFYSHAGVDPLAVLRAAWQWTRHGEIVSGASTLSMQVARLLAQPGARGLRTKLVQMRDALRLELAFTKTEMLELYLTLAPYGGNVEGIRAAALAWFGKEPRRLTPAETALLVALPQSPERRRPDRFPAEAQAARDRVIARLAAAGTLTDAEAALALAGPVPQARLALPARAPHLARRVAAGAPDEAVLRVTLDASLQARLEALAGERVEAFGSRASLAILVADHQSGEVLAEVGSAGLFADARAGHVDMVHAVRSPGSALKPLIYGLAFETGVAHPETLIEDRPVSFSGYRPRNFELAHQGTVSVRHALQASLNVPAVRLLEAVGPSRLTARLRRAGVAPVLPRQGAAGLPVGLGGVGLTLDDLVRLYAGMARGGEPVALRRAPEEGVPLVGEFLDSRAAWLVSDVLSGTPAPPGQGREAIAYKTGTSYGYRDAWAIGFDGQHVIGVWVGRPDGAPVPGMTGRTAAAPILFDAFRRVSPTRAALPPPPPDTLVAGNGALPAALRRFAGDLPLANGADAGAEAAPVIVHPPDGARVDLALGEAAAAPLVIKLDGGRPPFRWFADGRPVGGSERRRATTWSPPGPGFSTLSVVDARGEAASVTIFIE</sequence>
<protein>
    <recommendedName>
        <fullName evidence="10">peptidoglycan glycosyltransferase</fullName>
        <ecNumber evidence="10">2.4.99.28</ecNumber>
    </recommendedName>
</protein>
<dbReference type="PANTHER" id="PTHR32282:SF15">
    <property type="entry name" value="PENICILLIN-BINDING PROTEIN 1C"/>
    <property type="match status" value="1"/>
</dbReference>